<sequence length="119" mass="12470">MTKNNIAMLFAAIGVSVLSACAATDDTLLRTVPIGSGTSQVKPYDFVRCVKEKWTPIAGRVREYSPSTDTQAVSVPSGGYTSQSVVLVIAQASANGTGYTIYGDVAVASRYVTATHTCD</sequence>
<name>A0A158AH10_9BURK</name>
<dbReference type="AlphaFoldDB" id="A0A158AH10"/>
<accession>A0A158AH10</accession>
<comment type="caution">
    <text evidence="2">The sequence shown here is derived from an EMBL/GenBank/DDBJ whole genome shotgun (WGS) entry which is preliminary data.</text>
</comment>
<protein>
    <recommendedName>
        <fullName evidence="4">Lipoprotein</fullName>
    </recommendedName>
</protein>
<evidence type="ECO:0008006" key="4">
    <source>
        <dbReference type="Google" id="ProtNLM"/>
    </source>
</evidence>
<feature type="signal peptide" evidence="1">
    <location>
        <begin position="1"/>
        <end position="22"/>
    </location>
</feature>
<dbReference type="EMBL" id="FCOE02000006">
    <property type="protein sequence ID" value="SAK57050.1"/>
    <property type="molecule type" value="Genomic_DNA"/>
</dbReference>
<reference evidence="2" key="1">
    <citation type="submission" date="2016-01" db="EMBL/GenBank/DDBJ databases">
        <authorList>
            <person name="Peeters C."/>
        </authorList>
    </citation>
    <scope>NUCLEOTIDE SEQUENCE [LARGE SCALE GENOMIC DNA]</scope>
    <source>
        <strain evidence="2">LMG 29323</strain>
    </source>
</reference>
<keyword evidence="3" id="KW-1185">Reference proteome</keyword>
<dbReference type="RefSeq" id="WP_244206476.1">
    <property type="nucleotide sequence ID" value="NZ_FCOE02000006.1"/>
</dbReference>
<proteinExistence type="predicted"/>
<organism evidence="2 3">
    <name type="scientific">Caballeronia pedi</name>
    <dbReference type="NCBI Taxonomy" id="1777141"/>
    <lineage>
        <taxon>Bacteria</taxon>
        <taxon>Pseudomonadati</taxon>
        <taxon>Pseudomonadota</taxon>
        <taxon>Betaproteobacteria</taxon>
        <taxon>Burkholderiales</taxon>
        <taxon>Burkholderiaceae</taxon>
        <taxon>Caballeronia</taxon>
    </lineage>
</organism>
<feature type="chain" id="PRO_5007620531" description="Lipoprotein" evidence="1">
    <location>
        <begin position="23"/>
        <end position="119"/>
    </location>
</feature>
<evidence type="ECO:0000313" key="2">
    <source>
        <dbReference type="EMBL" id="SAK57050.1"/>
    </source>
</evidence>
<gene>
    <name evidence="2" type="ORF">AWB80_02230</name>
</gene>
<dbReference type="PROSITE" id="PS51257">
    <property type="entry name" value="PROKAR_LIPOPROTEIN"/>
    <property type="match status" value="1"/>
</dbReference>
<dbReference type="Proteomes" id="UP000054911">
    <property type="component" value="Unassembled WGS sequence"/>
</dbReference>
<keyword evidence="1" id="KW-0732">Signal</keyword>
<evidence type="ECO:0000256" key="1">
    <source>
        <dbReference type="SAM" id="SignalP"/>
    </source>
</evidence>
<evidence type="ECO:0000313" key="3">
    <source>
        <dbReference type="Proteomes" id="UP000054911"/>
    </source>
</evidence>